<dbReference type="EMBL" id="BGPR01001865">
    <property type="protein sequence ID" value="GBM63376.1"/>
    <property type="molecule type" value="Genomic_DNA"/>
</dbReference>
<gene>
    <name evidence="1" type="ORF">AVEN_64622_1</name>
</gene>
<proteinExistence type="predicted"/>
<organism evidence="1 2">
    <name type="scientific">Araneus ventricosus</name>
    <name type="common">Orbweaver spider</name>
    <name type="synonym">Epeira ventricosa</name>
    <dbReference type="NCBI Taxonomy" id="182803"/>
    <lineage>
        <taxon>Eukaryota</taxon>
        <taxon>Metazoa</taxon>
        <taxon>Ecdysozoa</taxon>
        <taxon>Arthropoda</taxon>
        <taxon>Chelicerata</taxon>
        <taxon>Arachnida</taxon>
        <taxon>Araneae</taxon>
        <taxon>Araneomorphae</taxon>
        <taxon>Entelegynae</taxon>
        <taxon>Araneoidea</taxon>
        <taxon>Araneidae</taxon>
        <taxon>Araneus</taxon>
    </lineage>
</organism>
<evidence type="ECO:0000313" key="1">
    <source>
        <dbReference type="EMBL" id="GBM63376.1"/>
    </source>
</evidence>
<comment type="caution">
    <text evidence="1">The sequence shown here is derived from an EMBL/GenBank/DDBJ whole genome shotgun (WGS) entry which is preliminary data.</text>
</comment>
<name>A0A4Y2HDK9_ARAVE</name>
<protein>
    <submittedName>
        <fullName evidence="1">Uncharacterized protein</fullName>
    </submittedName>
</protein>
<evidence type="ECO:0000313" key="2">
    <source>
        <dbReference type="Proteomes" id="UP000499080"/>
    </source>
</evidence>
<dbReference type="AlphaFoldDB" id="A0A4Y2HDK9"/>
<reference evidence="1 2" key="1">
    <citation type="journal article" date="2019" name="Sci. Rep.">
        <title>Orb-weaving spider Araneus ventricosus genome elucidates the spidroin gene catalogue.</title>
        <authorList>
            <person name="Kono N."/>
            <person name="Nakamura H."/>
            <person name="Ohtoshi R."/>
            <person name="Moran D.A.P."/>
            <person name="Shinohara A."/>
            <person name="Yoshida Y."/>
            <person name="Fujiwara M."/>
            <person name="Mori M."/>
            <person name="Tomita M."/>
            <person name="Arakawa K."/>
        </authorList>
    </citation>
    <scope>NUCLEOTIDE SEQUENCE [LARGE SCALE GENOMIC DNA]</scope>
</reference>
<dbReference type="Proteomes" id="UP000499080">
    <property type="component" value="Unassembled WGS sequence"/>
</dbReference>
<accession>A0A4Y2HDK9</accession>
<sequence length="84" mass="9181">MRRRGPTACPNVDDAAAVASTPAFSRSVDSSAAWNAHRKAGEPSHYSDENPRPCSRRWLNSVTTEVSLCLCWLSEDTTSGRLSE</sequence>
<keyword evidence="2" id="KW-1185">Reference proteome</keyword>